<dbReference type="InterPro" id="IPR042214">
    <property type="entry name" value="TruD_catalytic"/>
</dbReference>
<name>E4U047_SULKY</name>
<dbReference type="KEGG" id="sku:Sulku_1572"/>
<dbReference type="GO" id="GO:0160150">
    <property type="term" value="F:tRNA pseudouridine(13) synthase activity"/>
    <property type="evidence" value="ECO:0007669"/>
    <property type="project" value="UniProtKB-EC"/>
</dbReference>
<keyword evidence="3 4" id="KW-0413">Isomerase</keyword>
<dbReference type="RefSeq" id="WP_013460430.1">
    <property type="nucleotide sequence ID" value="NC_014762.1"/>
</dbReference>
<dbReference type="PANTHER" id="PTHR47811">
    <property type="entry name" value="TRNA PSEUDOURIDINE SYNTHASE D"/>
    <property type="match status" value="1"/>
</dbReference>
<dbReference type="InterPro" id="IPR001656">
    <property type="entry name" value="PsdUridine_synth_TruD"/>
</dbReference>
<dbReference type="EC" id="5.4.99.27" evidence="4"/>
<accession>E4U047</accession>
<dbReference type="HAMAP" id="MF_01082">
    <property type="entry name" value="TruD"/>
    <property type="match status" value="1"/>
</dbReference>
<evidence type="ECO:0000259" key="5">
    <source>
        <dbReference type="PROSITE" id="PS50984"/>
    </source>
</evidence>
<proteinExistence type="inferred from homology"/>
<dbReference type="PANTHER" id="PTHR47811:SF1">
    <property type="entry name" value="TRNA PSEUDOURIDINE SYNTHASE D"/>
    <property type="match status" value="1"/>
</dbReference>
<evidence type="ECO:0000256" key="1">
    <source>
        <dbReference type="ARBA" id="ARBA00007953"/>
    </source>
</evidence>
<feature type="active site" description="Nucleophile" evidence="4">
    <location>
        <position position="76"/>
    </location>
</feature>
<feature type="domain" description="TRUD" evidence="5">
    <location>
        <begin position="151"/>
        <end position="299"/>
    </location>
</feature>
<dbReference type="InterPro" id="IPR020103">
    <property type="entry name" value="PsdUridine_synth_cat_dom_sf"/>
</dbReference>
<evidence type="ECO:0000256" key="4">
    <source>
        <dbReference type="HAMAP-Rule" id="MF_01082"/>
    </source>
</evidence>
<dbReference type="GO" id="GO:0005829">
    <property type="term" value="C:cytosol"/>
    <property type="evidence" value="ECO:0007669"/>
    <property type="project" value="TreeGrafter"/>
</dbReference>
<dbReference type="Proteomes" id="UP000008721">
    <property type="component" value="Chromosome"/>
</dbReference>
<dbReference type="InterPro" id="IPR050170">
    <property type="entry name" value="TruD_pseudoU_synthase"/>
</dbReference>
<dbReference type="GO" id="GO:0031119">
    <property type="term" value="P:tRNA pseudouridine synthesis"/>
    <property type="evidence" value="ECO:0007669"/>
    <property type="project" value="UniProtKB-UniRule"/>
</dbReference>
<dbReference type="STRING" id="709032.Sulku_1572"/>
<dbReference type="Pfam" id="PF01142">
    <property type="entry name" value="TruD"/>
    <property type="match status" value="1"/>
</dbReference>
<comment type="similarity">
    <text evidence="1 4">Belongs to the pseudouridine synthase TruD family.</text>
</comment>
<evidence type="ECO:0000256" key="3">
    <source>
        <dbReference type="ARBA" id="ARBA00023235"/>
    </source>
</evidence>
<sequence length="363" mass="42223">MERQYYLPHSGIDFHFRQSPRDFVVDEIPLYPFSGDGEHLVLHVRKKNLSTWQMIDIFSNHLGIKGRDIGYAGLKDKNAQTKQYISLPRKYEGVLENFEHEGIKILEKTYHNNKIRVGHLKGNRFFIRLKKVNPTAAFKIQEALKLIKKQGMPNYFGFQRFGLDGENYKKGSAILAGTLKERNKKLAQFYVNAYQSFLFNDWLSRRVQISTLVESFGVDELCSVLVFPKEEIEAMKKQKHPFKLIHGDVMMHYPYGKIFHYESEEEVERFFKRDISVTGLLSGKRATRAVGLAESVEKVYDAITSGIDGARRYGWIFPEDIEGEYKENDAWFELHFTLPKGCYATVLIEEIAKRPIQTDETQE</sequence>
<dbReference type="AlphaFoldDB" id="E4U047"/>
<dbReference type="InterPro" id="IPR011760">
    <property type="entry name" value="PsdUridine_synth_TruD_insert"/>
</dbReference>
<dbReference type="NCBIfam" id="NF002154">
    <property type="entry name" value="PRK00984.1-3"/>
    <property type="match status" value="1"/>
</dbReference>
<keyword evidence="7" id="KW-1185">Reference proteome</keyword>
<dbReference type="OrthoDB" id="1550679at2"/>
<dbReference type="GO" id="GO:0003723">
    <property type="term" value="F:RNA binding"/>
    <property type="evidence" value="ECO:0007669"/>
    <property type="project" value="InterPro"/>
</dbReference>
<dbReference type="CDD" id="cd02575">
    <property type="entry name" value="PseudoU_synth_EcTruD"/>
    <property type="match status" value="1"/>
</dbReference>
<keyword evidence="2 4" id="KW-0819">tRNA processing</keyword>
<evidence type="ECO:0000256" key="2">
    <source>
        <dbReference type="ARBA" id="ARBA00022694"/>
    </source>
</evidence>
<dbReference type="PROSITE" id="PS50984">
    <property type="entry name" value="TRUD"/>
    <property type="match status" value="1"/>
</dbReference>
<comment type="function">
    <text evidence="4">Responsible for synthesis of pseudouridine from uracil-13 in transfer RNAs.</text>
</comment>
<comment type="catalytic activity">
    <reaction evidence="4">
        <text>uridine(13) in tRNA = pseudouridine(13) in tRNA</text>
        <dbReference type="Rhea" id="RHEA:42540"/>
        <dbReference type="Rhea" id="RHEA-COMP:10105"/>
        <dbReference type="Rhea" id="RHEA-COMP:10106"/>
        <dbReference type="ChEBI" id="CHEBI:65314"/>
        <dbReference type="ChEBI" id="CHEBI:65315"/>
        <dbReference type="EC" id="5.4.99.27"/>
    </reaction>
</comment>
<gene>
    <name evidence="4" type="primary">truD</name>
    <name evidence="6" type="ordered locus">Sulku_1572</name>
</gene>
<reference evidence="6 7" key="1">
    <citation type="journal article" date="2012" name="Stand. Genomic Sci.">
        <title>Complete genome sequence of the sulfur compounds oxidizing chemolithoautotroph Sulfuricurvum kujiense type strain (YK-1(T)).</title>
        <authorList>
            <person name="Han C."/>
            <person name="Kotsyurbenko O."/>
            <person name="Chertkov O."/>
            <person name="Held B."/>
            <person name="Lapidus A."/>
            <person name="Nolan M."/>
            <person name="Lucas S."/>
            <person name="Hammon N."/>
            <person name="Deshpande S."/>
            <person name="Cheng J.F."/>
            <person name="Tapia R."/>
            <person name="Goodwin L.A."/>
            <person name="Pitluck S."/>
            <person name="Liolios K."/>
            <person name="Pagani I."/>
            <person name="Ivanova N."/>
            <person name="Mavromatis K."/>
            <person name="Mikhailova N."/>
            <person name="Pati A."/>
            <person name="Chen A."/>
            <person name="Palaniappan K."/>
            <person name="Land M."/>
            <person name="Hauser L."/>
            <person name="Chang Y.J."/>
            <person name="Jeffries C.D."/>
            <person name="Brambilla E.M."/>
            <person name="Rohde M."/>
            <person name="Spring S."/>
            <person name="Sikorski J."/>
            <person name="Goker M."/>
            <person name="Woyke T."/>
            <person name="Bristow J."/>
            <person name="Eisen J.A."/>
            <person name="Markowitz V."/>
            <person name="Hugenholtz P."/>
            <person name="Kyrpides N.C."/>
            <person name="Klenk H.P."/>
            <person name="Detter J.C."/>
        </authorList>
    </citation>
    <scope>NUCLEOTIDE SEQUENCE [LARGE SCALE GENOMIC DNA]</scope>
    <source>
        <strain evidence="7">ATCC BAA-921 / DSM 16994 / JCM 11577 / YK-1</strain>
    </source>
</reference>
<evidence type="ECO:0000313" key="6">
    <source>
        <dbReference type="EMBL" id="ADR34233.1"/>
    </source>
</evidence>
<dbReference type="NCBIfam" id="TIGR00094">
    <property type="entry name" value="tRNA_TruD_broad"/>
    <property type="match status" value="1"/>
</dbReference>
<evidence type="ECO:0000313" key="7">
    <source>
        <dbReference type="Proteomes" id="UP000008721"/>
    </source>
</evidence>
<dbReference type="Gene3D" id="3.30.2350.20">
    <property type="entry name" value="TruD, catalytic domain"/>
    <property type="match status" value="1"/>
</dbReference>
<dbReference type="HOGENOM" id="CLU_005281_4_0_7"/>
<dbReference type="eggNOG" id="COG0585">
    <property type="taxonomic scope" value="Bacteria"/>
</dbReference>
<protein>
    <recommendedName>
        <fullName evidence="4">tRNA pseudouridine synthase D</fullName>
        <ecNumber evidence="4">5.4.99.27</ecNumber>
    </recommendedName>
    <alternativeName>
        <fullName evidence="4">tRNA pseudouridine(13) synthase</fullName>
    </alternativeName>
    <alternativeName>
        <fullName evidence="4">tRNA pseudouridylate synthase D</fullName>
    </alternativeName>
    <alternativeName>
        <fullName evidence="4">tRNA-uridine isomerase D</fullName>
    </alternativeName>
</protein>
<dbReference type="EMBL" id="CP002355">
    <property type="protein sequence ID" value="ADR34233.1"/>
    <property type="molecule type" value="Genomic_DNA"/>
</dbReference>
<dbReference type="SUPFAM" id="SSF55120">
    <property type="entry name" value="Pseudouridine synthase"/>
    <property type="match status" value="1"/>
</dbReference>
<organism evidence="6 7">
    <name type="scientific">Sulfuricurvum kujiense (strain ATCC BAA-921 / DSM 16994 / JCM 11577 / YK-1)</name>
    <dbReference type="NCBI Taxonomy" id="709032"/>
    <lineage>
        <taxon>Bacteria</taxon>
        <taxon>Pseudomonadati</taxon>
        <taxon>Campylobacterota</taxon>
        <taxon>Epsilonproteobacteria</taxon>
        <taxon>Campylobacterales</taxon>
        <taxon>Sulfurimonadaceae</taxon>
        <taxon>Sulfuricurvum</taxon>
    </lineage>
</organism>